<dbReference type="EMBL" id="AP026966">
    <property type="protein sequence ID" value="BDT59742.1"/>
    <property type="molecule type" value="Genomic_DNA"/>
</dbReference>
<name>A0ABN6TBX9_9BURK</name>
<accession>A0ABN6TBX9</accession>
<feature type="transmembrane region" description="Helical" evidence="1">
    <location>
        <begin position="93"/>
        <end position="114"/>
    </location>
</feature>
<dbReference type="Proteomes" id="UP001163336">
    <property type="component" value="Chromosome"/>
</dbReference>
<evidence type="ECO:0000313" key="2">
    <source>
        <dbReference type="EMBL" id="BDT59742.1"/>
    </source>
</evidence>
<evidence type="ECO:0000313" key="3">
    <source>
        <dbReference type="Proteomes" id="UP001163336"/>
    </source>
</evidence>
<evidence type="ECO:0000256" key="1">
    <source>
        <dbReference type="SAM" id="Phobius"/>
    </source>
</evidence>
<organism evidence="2 3">
    <name type="scientific">Massilia varians</name>
    <dbReference type="NCBI Taxonomy" id="457921"/>
    <lineage>
        <taxon>Bacteria</taxon>
        <taxon>Pseudomonadati</taxon>
        <taxon>Pseudomonadota</taxon>
        <taxon>Betaproteobacteria</taxon>
        <taxon>Burkholderiales</taxon>
        <taxon>Oxalobacteraceae</taxon>
        <taxon>Telluria group</taxon>
        <taxon>Massilia</taxon>
    </lineage>
</organism>
<keyword evidence="1" id="KW-1133">Transmembrane helix</keyword>
<keyword evidence="1" id="KW-0472">Membrane</keyword>
<reference evidence="2" key="1">
    <citation type="submission" date="2022-11" db="EMBL/GenBank/DDBJ databases">
        <title>Isolation and characterization of PLA-degrading bacterium Massilia sp. from Antarctic soil.</title>
        <authorList>
            <person name="Sato K."/>
            <person name="Gomez-Fuentes C."/>
            <person name="Ahmad S.A."/>
            <person name="Zulkharnain A."/>
        </authorList>
    </citation>
    <scope>NUCLEOTIDE SEQUENCE</scope>
    <source>
        <strain evidence="2">N-3</strain>
    </source>
</reference>
<protein>
    <submittedName>
        <fullName evidence="2">Uncharacterized protein</fullName>
    </submittedName>
</protein>
<feature type="transmembrane region" description="Helical" evidence="1">
    <location>
        <begin position="67"/>
        <end position="87"/>
    </location>
</feature>
<keyword evidence="1" id="KW-0812">Transmembrane</keyword>
<proteinExistence type="predicted"/>
<keyword evidence="3" id="KW-1185">Reference proteome</keyword>
<gene>
    <name evidence="2" type="ORF">MasN3_32360</name>
</gene>
<sequence>MLVGAIVLAPRLRCILGGFTLARTQVIECRRTAGGMLPSALPTALLARLAGNLSASSLLLPRLLTTLLLLSRLLAAALLALPTTLLLPGLHTALLLSRLHVAGLLLAALGGFAARGIHAELVHVIVVARPFDAMSFVFTHTSLLV</sequence>